<dbReference type="AlphaFoldDB" id="A0A414PRV4"/>
<gene>
    <name evidence="3" type="ORF">DW668_15400</name>
    <name evidence="2" type="ORF">DW853_15335</name>
</gene>
<feature type="transmembrane region" description="Helical" evidence="1">
    <location>
        <begin position="210"/>
        <end position="225"/>
    </location>
</feature>
<feature type="transmembrane region" description="Helical" evidence="1">
    <location>
        <begin position="105"/>
        <end position="126"/>
    </location>
</feature>
<feature type="transmembrane region" description="Helical" evidence="1">
    <location>
        <begin position="6"/>
        <end position="35"/>
    </location>
</feature>
<dbReference type="RefSeq" id="WP_117665856.1">
    <property type="nucleotide sequence ID" value="NZ_CABOGI010000002.1"/>
</dbReference>
<comment type="caution">
    <text evidence="3">The sequence shown here is derived from an EMBL/GenBank/DDBJ whole genome shotgun (WGS) entry which is preliminary data.</text>
</comment>
<reference evidence="4 5" key="1">
    <citation type="submission" date="2018-08" db="EMBL/GenBank/DDBJ databases">
        <title>A genome reference for cultivated species of the human gut microbiota.</title>
        <authorList>
            <person name="Zou Y."/>
            <person name="Xue W."/>
            <person name="Luo G."/>
        </authorList>
    </citation>
    <scope>NUCLEOTIDE SEQUENCE [LARGE SCALE GENOMIC DNA]</scope>
    <source>
        <strain evidence="3 4">AM25-16</strain>
        <strain evidence="2 5">AM36-9BH</strain>
    </source>
</reference>
<keyword evidence="1" id="KW-1133">Transmembrane helix</keyword>
<dbReference type="EMBL" id="QSHQ01000044">
    <property type="protein sequence ID" value="RHC26438.1"/>
    <property type="molecule type" value="Genomic_DNA"/>
</dbReference>
<feature type="transmembrane region" description="Helical" evidence="1">
    <location>
        <begin position="322"/>
        <end position="341"/>
    </location>
</feature>
<accession>A0A414PRV4</accession>
<feature type="transmembrane region" description="Helical" evidence="1">
    <location>
        <begin position="237"/>
        <end position="256"/>
    </location>
</feature>
<sequence>MNLLILFFYIYPIIFIGLPLSTRILYALGGVFLFICQRFIDKRLFSVWWGLVPVALCSVGSGILNLTFDFTFVFYAFSQIAIFFASHAMVYVFGRKKKNFDLSDFLKCFVYVVGIQSLLALLMFLFPALHDFMYSIIRLNELEDEMVDSTYGMRLQGWGSNFFGAGIINGLALILMAYLFLNKRVRRLWCFTILYVFILVIGILIARTTLIGFLFSLFYLLAWKWKNPYWIKRKMRWMLLVCLILLSGVSFIFLYLDAKVVMWAFEMFINYGSDAGLSSASTDRLKEMYVYPTSLKTYLIGDGLFNLKDHYYMETDVGYLRLLFYGGIPVALCFFIYPYMIIKKTLATYSSPLFKRLLFIIFLYVLVLNFKGLADVNLFLILLYGLLFHWVKNGQTVESDTYE</sequence>
<dbReference type="EMBL" id="QRHJ01000057">
    <property type="protein sequence ID" value="RHF71226.1"/>
    <property type="molecule type" value="Genomic_DNA"/>
</dbReference>
<evidence type="ECO:0000313" key="5">
    <source>
        <dbReference type="Proteomes" id="UP000285305"/>
    </source>
</evidence>
<feature type="transmembrane region" description="Helical" evidence="1">
    <location>
        <begin position="353"/>
        <end position="370"/>
    </location>
</feature>
<organism evidence="3 4">
    <name type="scientific">Bacteroides stercoris</name>
    <dbReference type="NCBI Taxonomy" id="46506"/>
    <lineage>
        <taxon>Bacteria</taxon>
        <taxon>Pseudomonadati</taxon>
        <taxon>Bacteroidota</taxon>
        <taxon>Bacteroidia</taxon>
        <taxon>Bacteroidales</taxon>
        <taxon>Bacteroidaceae</taxon>
        <taxon>Bacteroides</taxon>
    </lineage>
</organism>
<name>A0A414PRV4_BACSE</name>
<feature type="transmembrane region" description="Helical" evidence="1">
    <location>
        <begin position="162"/>
        <end position="181"/>
    </location>
</feature>
<dbReference type="Proteomes" id="UP000285305">
    <property type="component" value="Unassembled WGS sequence"/>
</dbReference>
<protein>
    <recommendedName>
        <fullName evidence="6">O-antigen ligase domain-containing protein</fullName>
    </recommendedName>
</protein>
<evidence type="ECO:0008006" key="6">
    <source>
        <dbReference type="Google" id="ProtNLM"/>
    </source>
</evidence>
<keyword evidence="1" id="KW-0812">Transmembrane</keyword>
<feature type="transmembrane region" description="Helical" evidence="1">
    <location>
        <begin position="72"/>
        <end position="93"/>
    </location>
</feature>
<evidence type="ECO:0000313" key="2">
    <source>
        <dbReference type="EMBL" id="RHC26438.1"/>
    </source>
</evidence>
<feature type="transmembrane region" description="Helical" evidence="1">
    <location>
        <begin position="47"/>
        <end position="66"/>
    </location>
</feature>
<dbReference type="Proteomes" id="UP000283762">
    <property type="component" value="Unassembled WGS sequence"/>
</dbReference>
<keyword evidence="1" id="KW-0472">Membrane</keyword>
<evidence type="ECO:0000313" key="4">
    <source>
        <dbReference type="Proteomes" id="UP000283762"/>
    </source>
</evidence>
<evidence type="ECO:0000313" key="3">
    <source>
        <dbReference type="EMBL" id="RHF71226.1"/>
    </source>
</evidence>
<proteinExistence type="predicted"/>
<evidence type="ECO:0000256" key="1">
    <source>
        <dbReference type="SAM" id="Phobius"/>
    </source>
</evidence>